<dbReference type="Gene3D" id="2.130.10.10">
    <property type="entry name" value="YVTN repeat-like/Quinoprotein amine dehydrogenase"/>
    <property type="match status" value="2"/>
</dbReference>
<dbReference type="InterPro" id="IPR001680">
    <property type="entry name" value="WD40_rpt"/>
</dbReference>
<dbReference type="InterPro" id="IPR015943">
    <property type="entry name" value="WD40/YVTN_repeat-like_dom_sf"/>
</dbReference>
<organism evidence="1 2">
    <name type="scientific">Blepharisma stoltei</name>
    <dbReference type="NCBI Taxonomy" id="1481888"/>
    <lineage>
        <taxon>Eukaryota</taxon>
        <taxon>Sar</taxon>
        <taxon>Alveolata</taxon>
        <taxon>Ciliophora</taxon>
        <taxon>Postciliodesmatophora</taxon>
        <taxon>Heterotrichea</taxon>
        <taxon>Heterotrichida</taxon>
        <taxon>Blepharismidae</taxon>
        <taxon>Blepharisma</taxon>
    </lineage>
</organism>
<keyword evidence="2" id="KW-1185">Reference proteome</keyword>
<evidence type="ECO:0000313" key="1">
    <source>
        <dbReference type="EMBL" id="CAG9323105.1"/>
    </source>
</evidence>
<dbReference type="AlphaFoldDB" id="A0AAU9JHW8"/>
<comment type="caution">
    <text evidence="1">The sequence shown here is derived from an EMBL/GenBank/DDBJ whole genome shotgun (WGS) entry which is preliminary data.</text>
</comment>
<name>A0AAU9JHW8_9CILI</name>
<protein>
    <submittedName>
        <fullName evidence="1">Uncharacterized protein</fullName>
    </submittedName>
</protein>
<dbReference type="EMBL" id="CAJZBQ010000033">
    <property type="protein sequence ID" value="CAG9323105.1"/>
    <property type="molecule type" value="Genomic_DNA"/>
</dbReference>
<dbReference type="Proteomes" id="UP001162131">
    <property type="component" value="Unassembled WGS sequence"/>
</dbReference>
<sequence>MDIYRPFRLSIIGRKQSDDGLHLCFIVQGSRIDYQWRANIVFENFVICYQKLNSDLVYLPELPVTEIYSYELSHLESIQRLLNKLFEEIGNRPDIMSHPLIEEFFSVPQEARVVSSTPSLTHNFQASDKFSVSGIACIPKEKLILASLEDASYLPQLGKLWSLIEPQELGEIMFIGRDSDLYIINGQQSKENVTCCFWHEQSSEAVFGFESGSIALCSTNRILTPNSQGTFDNEKLNFGEIKLSKLHGAKVVCIRAIDNLIISISVDNFLKVSQSINGHLEPVGGGSLRQRLGDARLISLAVDQKSKKIFLGTSINRILIYVLPSPSPKYLESITTKNDGPISCIDVRWGNIFVGDGNELIIYPNCPNTKQSAIFQLPEENGKVVKSRYLVDQEKIIVGFSNGNIIIWHSISGRILSAFKACDSEITDLDIDEEENILVVSSKLGEIRVFNL</sequence>
<reference evidence="1" key="1">
    <citation type="submission" date="2021-09" db="EMBL/GenBank/DDBJ databases">
        <authorList>
            <consortium name="AG Swart"/>
            <person name="Singh M."/>
            <person name="Singh A."/>
            <person name="Seah K."/>
            <person name="Emmerich C."/>
        </authorList>
    </citation>
    <scope>NUCLEOTIDE SEQUENCE</scope>
    <source>
        <strain evidence="1">ATCC30299</strain>
    </source>
</reference>
<gene>
    <name evidence="1" type="ORF">BSTOLATCC_MIC33007</name>
</gene>
<dbReference type="SMART" id="SM00320">
    <property type="entry name" value="WD40"/>
    <property type="match status" value="5"/>
</dbReference>
<evidence type="ECO:0000313" key="2">
    <source>
        <dbReference type="Proteomes" id="UP001162131"/>
    </source>
</evidence>
<dbReference type="InterPro" id="IPR036322">
    <property type="entry name" value="WD40_repeat_dom_sf"/>
</dbReference>
<dbReference type="SUPFAM" id="SSF50978">
    <property type="entry name" value="WD40 repeat-like"/>
    <property type="match status" value="1"/>
</dbReference>
<proteinExistence type="predicted"/>
<accession>A0AAU9JHW8</accession>